<evidence type="ECO:0000256" key="3">
    <source>
        <dbReference type="ARBA" id="ARBA00023163"/>
    </source>
</evidence>
<dbReference type="EMBL" id="JAVKGT010000003">
    <property type="protein sequence ID" value="MDR5710900.1"/>
    <property type="molecule type" value="Genomic_DNA"/>
</dbReference>
<name>A0ABU1FQH7_9MICC</name>
<dbReference type="RefSeq" id="WP_310536285.1">
    <property type="nucleotide sequence ID" value="NZ_BAAAOC010000018.1"/>
</dbReference>
<organism evidence="6 7">
    <name type="scientific">Nesterenkonia flava</name>
    <dbReference type="NCBI Taxonomy" id="469799"/>
    <lineage>
        <taxon>Bacteria</taxon>
        <taxon>Bacillati</taxon>
        <taxon>Actinomycetota</taxon>
        <taxon>Actinomycetes</taxon>
        <taxon>Micrococcales</taxon>
        <taxon>Micrococcaceae</taxon>
        <taxon>Nesterenkonia</taxon>
    </lineage>
</organism>
<evidence type="ECO:0000256" key="2">
    <source>
        <dbReference type="ARBA" id="ARBA00023125"/>
    </source>
</evidence>
<protein>
    <submittedName>
        <fullName evidence="6">TetR/AcrR family transcriptional regulator</fullName>
    </submittedName>
</protein>
<gene>
    <name evidence="6" type="ORF">RH857_01925</name>
</gene>
<dbReference type="Pfam" id="PF00440">
    <property type="entry name" value="TetR_N"/>
    <property type="match status" value="1"/>
</dbReference>
<comment type="caution">
    <text evidence="6">The sequence shown here is derived from an EMBL/GenBank/DDBJ whole genome shotgun (WGS) entry which is preliminary data.</text>
</comment>
<feature type="domain" description="HTH tetR-type" evidence="5">
    <location>
        <begin position="9"/>
        <end position="67"/>
    </location>
</feature>
<dbReference type="InterPro" id="IPR036271">
    <property type="entry name" value="Tet_transcr_reg_TetR-rel_C_sf"/>
</dbReference>
<evidence type="ECO:0000256" key="1">
    <source>
        <dbReference type="ARBA" id="ARBA00023015"/>
    </source>
</evidence>
<dbReference type="InterPro" id="IPR050109">
    <property type="entry name" value="HTH-type_TetR-like_transc_reg"/>
</dbReference>
<keyword evidence="3" id="KW-0804">Transcription</keyword>
<evidence type="ECO:0000256" key="4">
    <source>
        <dbReference type="PROSITE-ProRule" id="PRU00335"/>
    </source>
</evidence>
<dbReference type="Gene3D" id="1.10.357.10">
    <property type="entry name" value="Tetracycline Repressor, domain 2"/>
    <property type="match status" value="1"/>
</dbReference>
<evidence type="ECO:0000313" key="6">
    <source>
        <dbReference type="EMBL" id="MDR5710900.1"/>
    </source>
</evidence>
<dbReference type="InterPro" id="IPR009057">
    <property type="entry name" value="Homeodomain-like_sf"/>
</dbReference>
<dbReference type="InterPro" id="IPR001647">
    <property type="entry name" value="HTH_TetR"/>
</dbReference>
<dbReference type="SUPFAM" id="SSF48498">
    <property type="entry name" value="Tetracyclin repressor-like, C-terminal domain"/>
    <property type="match status" value="1"/>
</dbReference>
<dbReference type="Proteomes" id="UP001260872">
    <property type="component" value="Unassembled WGS sequence"/>
</dbReference>
<reference evidence="7" key="1">
    <citation type="submission" date="2023-07" db="EMBL/GenBank/DDBJ databases">
        <title>Description of three actinobacteria isolated from air of manufacturing shop in a pharmaceutical factory.</title>
        <authorList>
            <person name="Zhang D.-F."/>
        </authorList>
    </citation>
    <scope>NUCLEOTIDE SEQUENCE [LARGE SCALE GENOMIC DNA]</scope>
    <source>
        <strain evidence="7">CCTCC AB 207010</strain>
    </source>
</reference>
<keyword evidence="2 4" id="KW-0238">DNA-binding</keyword>
<dbReference type="PANTHER" id="PTHR30055">
    <property type="entry name" value="HTH-TYPE TRANSCRIPTIONAL REGULATOR RUTR"/>
    <property type="match status" value="1"/>
</dbReference>
<keyword evidence="7" id="KW-1185">Reference proteome</keyword>
<dbReference type="PROSITE" id="PS50977">
    <property type="entry name" value="HTH_TETR_2"/>
    <property type="match status" value="1"/>
</dbReference>
<dbReference type="SUPFAM" id="SSF46689">
    <property type="entry name" value="Homeodomain-like"/>
    <property type="match status" value="1"/>
</dbReference>
<feature type="DNA-binding region" description="H-T-H motif" evidence="4">
    <location>
        <begin position="30"/>
        <end position="49"/>
    </location>
</feature>
<keyword evidence="1" id="KW-0805">Transcription regulation</keyword>
<dbReference type="PANTHER" id="PTHR30055:SF234">
    <property type="entry name" value="HTH-TYPE TRANSCRIPTIONAL REGULATOR BETI"/>
    <property type="match status" value="1"/>
</dbReference>
<evidence type="ECO:0000313" key="7">
    <source>
        <dbReference type="Proteomes" id="UP001260872"/>
    </source>
</evidence>
<evidence type="ECO:0000259" key="5">
    <source>
        <dbReference type="PROSITE" id="PS50977"/>
    </source>
</evidence>
<accession>A0ABU1FQH7</accession>
<proteinExistence type="predicted"/>
<sequence>MPESSSAAERTRRAILEAGIEVLASNPGAPLAEVAEKAGVSRSTLHRYFSDRSALRAAATELAGQAWRDVANRARLEEGTGFEAYRRLCTELLDSLSILIWWWASTADAAQLNPEEPDETEERIGAMIDRGHRDGTIDPQLSVEWLASSVWAMLYMVHHLPAESGGKINGFEARQQAIRTLLKAAAADPTAL</sequence>